<dbReference type="Gene3D" id="2.40.30.10">
    <property type="entry name" value="Translation factors"/>
    <property type="match status" value="1"/>
</dbReference>
<dbReference type="Gene3D" id="1.20.990.10">
    <property type="entry name" value="NADPH-cytochrome p450 Reductase, Chain A, domain 3"/>
    <property type="match status" value="1"/>
</dbReference>
<organism evidence="8">
    <name type="scientific">Anisakis simplex</name>
    <name type="common">Herring worm</name>
    <dbReference type="NCBI Taxonomy" id="6269"/>
    <lineage>
        <taxon>Eukaryota</taxon>
        <taxon>Metazoa</taxon>
        <taxon>Ecdysozoa</taxon>
        <taxon>Nematoda</taxon>
        <taxon>Chromadorea</taxon>
        <taxon>Rhabditida</taxon>
        <taxon>Spirurina</taxon>
        <taxon>Ascaridomorpha</taxon>
        <taxon>Ascaridoidea</taxon>
        <taxon>Anisakidae</taxon>
        <taxon>Anisakis</taxon>
        <taxon>Anisakis simplex complex</taxon>
    </lineage>
</organism>
<dbReference type="InterPro" id="IPR017938">
    <property type="entry name" value="Riboflavin_synthase-like_b-brl"/>
</dbReference>
<dbReference type="GO" id="GO:0005829">
    <property type="term" value="C:cytosol"/>
    <property type="evidence" value="ECO:0007669"/>
    <property type="project" value="TreeGrafter"/>
</dbReference>
<dbReference type="EMBL" id="UYRR01038208">
    <property type="protein sequence ID" value="VDK72869.1"/>
    <property type="molecule type" value="Genomic_DNA"/>
</dbReference>
<gene>
    <name evidence="6" type="ORF">ASIM_LOCUS19897</name>
</gene>
<dbReference type="Gene3D" id="3.40.50.80">
    <property type="entry name" value="Nucleotide-binding domain of ferredoxin-NADP reductase (FNR) module"/>
    <property type="match status" value="1"/>
</dbReference>
<dbReference type="GO" id="GO:0030586">
    <property type="term" value="F:[methionine synthase] reductase (NADPH) activity"/>
    <property type="evidence" value="ECO:0007669"/>
    <property type="project" value="TreeGrafter"/>
</dbReference>
<dbReference type="GO" id="GO:0010181">
    <property type="term" value="F:FMN binding"/>
    <property type="evidence" value="ECO:0007669"/>
    <property type="project" value="TreeGrafter"/>
</dbReference>
<dbReference type="GO" id="GO:0050660">
    <property type="term" value="F:flavin adenine dinucleotide binding"/>
    <property type="evidence" value="ECO:0007669"/>
    <property type="project" value="TreeGrafter"/>
</dbReference>
<dbReference type="PANTHER" id="PTHR19384">
    <property type="entry name" value="NITRIC OXIDE SYNTHASE-RELATED"/>
    <property type="match status" value="1"/>
</dbReference>
<dbReference type="PRINTS" id="PR00371">
    <property type="entry name" value="FPNCR"/>
</dbReference>
<dbReference type="Pfam" id="PF00667">
    <property type="entry name" value="FAD_binding_1"/>
    <property type="match status" value="1"/>
</dbReference>
<dbReference type="WBParaSite" id="ASIM_0002051301-mRNA-1">
    <property type="protein sequence ID" value="ASIM_0002051301-mRNA-1"/>
    <property type="gene ID" value="ASIM_0002051301"/>
</dbReference>
<evidence type="ECO:0000256" key="1">
    <source>
        <dbReference type="ARBA" id="ARBA00001974"/>
    </source>
</evidence>
<proteinExistence type="predicted"/>
<dbReference type="InterPro" id="IPR039261">
    <property type="entry name" value="FNR_nucleotide-bd"/>
</dbReference>
<feature type="domain" description="Sulfite reductase [NADPH] flavoprotein alpha-component-like FAD-binding" evidence="5">
    <location>
        <begin position="7"/>
        <end position="64"/>
    </location>
</feature>
<dbReference type="OrthoDB" id="1856718at2759"/>
<evidence type="ECO:0000259" key="5">
    <source>
        <dbReference type="Pfam" id="PF00667"/>
    </source>
</evidence>
<dbReference type="SUPFAM" id="SSF63380">
    <property type="entry name" value="Riboflavin synthase domain-like"/>
    <property type="match status" value="1"/>
</dbReference>
<reference evidence="8" key="1">
    <citation type="submission" date="2017-02" db="UniProtKB">
        <authorList>
            <consortium name="WormBaseParasite"/>
        </authorList>
    </citation>
    <scope>IDENTIFICATION</scope>
</reference>
<dbReference type="InterPro" id="IPR001709">
    <property type="entry name" value="Flavoprot_Pyr_Nucl_cyt_Rdtase"/>
</dbReference>
<comment type="cofactor">
    <cofactor evidence="1">
        <name>FAD</name>
        <dbReference type="ChEBI" id="CHEBI:57692"/>
    </cofactor>
</comment>
<evidence type="ECO:0000256" key="2">
    <source>
        <dbReference type="ARBA" id="ARBA00022630"/>
    </source>
</evidence>
<dbReference type="PANTHER" id="PTHR19384:SF84">
    <property type="entry name" value="METHIONINE SYNTHASE REDUCTASE"/>
    <property type="match status" value="1"/>
</dbReference>
<dbReference type="GO" id="GO:0050667">
    <property type="term" value="P:homocysteine metabolic process"/>
    <property type="evidence" value="ECO:0007669"/>
    <property type="project" value="TreeGrafter"/>
</dbReference>
<evidence type="ECO:0000313" key="6">
    <source>
        <dbReference type="EMBL" id="VDK72869.1"/>
    </source>
</evidence>
<dbReference type="InterPro" id="IPR023173">
    <property type="entry name" value="NADPH_Cyt_P450_Rdtase_alpha"/>
</dbReference>
<name>A0A0M3KHP8_ANISI</name>
<dbReference type="GO" id="GO:0009086">
    <property type="term" value="P:methionine biosynthetic process"/>
    <property type="evidence" value="ECO:0007669"/>
    <property type="project" value="TreeGrafter"/>
</dbReference>
<keyword evidence="4" id="KW-0560">Oxidoreductase</keyword>
<dbReference type="InterPro" id="IPR003097">
    <property type="entry name" value="CysJ-like_FAD-binding"/>
</dbReference>
<evidence type="ECO:0000313" key="8">
    <source>
        <dbReference type="WBParaSite" id="ASIM_0002051301-mRNA-1"/>
    </source>
</evidence>
<dbReference type="AlphaFoldDB" id="A0A0M3KHP8"/>
<evidence type="ECO:0000256" key="3">
    <source>
        <dbReference type="ARBA" id="ARBA00022827"/>
    </source>
</evidence>
<accession>A0A0M3KHP8</accession>
<dbReference type="SUPFAM" id="SSF52343">
    <property type="entry name" value="Ferredoxin reductase-like, C-terminal NADP-linked domain"/>
    <property type="match status" value="1"/>
</dbReference>
<evidence type="ECO:0000313" key="7">
    <source>
        <dbReference type="Proteomes" id="UP000267096"/>
    </source>
</evidence>
<keyword evidence="2" id="KW-0285">Flavoprotein</keyword>
<reference evidence="6 7" key="2">
    <citation type="submission" date="2018-11" db="EMBL/GenBank/DDBJ databases">
        <authorList>
            <consortium name="Pathogen Informatics"/>
        </authorList>
    </citation>
    <scope>NUCLEOTIDE SEQUENCE [LARGE SCALE GENOMIC DNA]</scope>
</reference>
<dbReference type="Proteomes" id="UP000267096">
    <property type="component" value="Unassembled WGS sequence"/>
</dbReference>
<evidence type="ECO:0000256" key="4">
    <source>
        <dbReference type="ARBA" id="ARBA00023002"/>
    </source>
</evidence>
<protein>
    <submittedName>
        <fullName evidence="8">Putative methionine synthase reductase (inferred by orthology to a C. elegans protein)</fullName>
    </submittedName>
</protein>
<keyword evidence="7" id="KW-1185">Reference proteome</keyword>
<keyword evidence="3" id="KW-0274">FAD</keyword>
<sequence length="139" mass="15469">MYCLQPALSLVDVLFAFPSCKPPVERLLELLPRLIPRPYSVSSCFKEASRKGRVRFVYSMLKMGGDPASGRGYERFGLATDYLRSLRVGDVVKVILKESGRFRLPTPSNTHADVRKIPLIMIGPGTGVAPFLAFLQKIL</sequence>